<evidence type="ECO:0000313" key="2">
    <source>
        <dbReference type="EMBL" id="MBM3317789.1"/>
    </source>
</evidence>
<name>A0A938BM92_UNCEI</name>
<dbReference type="AlphaFoldDB" id="A0A938BM92"/>
<protein>
    <submittedName>
        <fullName evidence="2">Uncharacterized protein</fullName>
    </submittedName>
</protein>
<evidence type="ECO:0000313" key="3">
    <source>
        <dbReference type="Proteomes" id="UP000748308"/>
    </source>
</evidence>
<feature type="signal peptide" evidence="1">
    <location>
        <begin position="1"/>
        <end position="30"/>
    </location>
</feature>
<feature type="chain" id="PRO_5037243682" evidence="1">
    <location>
        <begin position="31"/>
        <end position="93"/>
    </location>
</feature>
<reference evidence="2" key="1">
    <citation type="submission" date="2019-03" db="EMBL/GenBank/DDBJ databases">
        <title>Lake Tanganyika Metagenome-Assembled Genomes (MAGs).</title>
        <authorList>
            <person name="Tran P."/>
        </authorList>
    </citation>
    <scope>NUCLEOTIDE SEQUENCE</scope>
    <source>
        <strain evidence="2">M_DeepCast_400m_m2_100</strain>
    </source>
</reference>
<dbReference type="EMBL" id="VGIY01000189">
    <property type="protein sequence ID" value="MBM3317789.1"/>
    <property type="molecule type" value="Genomic_DNA"/>
</dbReference>
<organism evidence="2 3">
    <name type="scientific">Eiseniibacteriota bacterium</name>
    <dbReference type="NCBI Taxonomy" id="2212470"/>
    <lineage>
        <taxon>Bacteria</taxon>
        <taxon>Candidatus Eiseniibacteriota</taxon>
    </lineage>
</organism>
<proteinExistence type="predicted"/>
<dbReference type="Proteomes" id="UP000748308">
    <property type="component" value="Unassembled WGS sequence"/>
</dbReference>
<sequence length="93" mass="9546">MHLPFAPGRTGHSASSLLGALLLAAPLLFAAASADAFQPVFEPALTVSRAAGDIQIDGRLGDPGWTDAARADGFAEVSPGENIEPLVETEAYV</sequence>
<keyword evidence="1" id="KW-0732">Signal</keyword>
<gene>
    <name evidence="2" type="ORF">FJY75_08035</name>
</gene>
<evidence type="ECO:0000256" key="1">
    <source>
        <dbReference type="SAM" id="SignalP"/>
    </source>
</evidence>
<comment type="caution">
    <text evidence="2">The sequence shown here is derived from an EMBL/GenBank/DDBJ whole genome shotgun (WGS) entry which is preliminary data.</text>
</comment>
<feature type="non-terminal residue" evidence="2">
    <location>
        <position position="93"/>
    </location>
</feature>
<accession>A0A938BM92</accession>